<dbReference type="SUPFAM" id="SSF88723">
    <property type="entry name" value="PIN domain-like"/>
    <property type="match status" value="1"/>
</dbReference>
<protein>
    <recommendedName>
        <fullName evidence="1">PIN domain-containing protein</fullName>
    </recommendedName>
</protein>
<dbReference type="PANTHER" id="PTHR42188">
    <property type="entry name" value="23S RRNA-SPECIFIC ENDONUCLEASE VAPC20"/>
    <property type="match status" value="1"/>
</dbReference>
<accession>A0A1G1WAT9</accession>
<evidence type="ECO:0000313" key="2">
    <source>
        <dbReference type="EMBL" id="OGY24437.1"/>
    </source>
</evidence>
<comment type="caution">
    <text evidence="2">The sequence shown here is derived from an EMBL/GenBank/DDBJ whole genome shotgun (WGS) entry which is preliminary data.</text>
</comment>
<dbReference type="EMBL" id="MHCQ01000025">
    <property type="protein sequence ID" value="OGY24437.1"/>
    <property type="molecule type" value="Genomic_DNA"/>
</dbReference>
<dbReference type="AlphaFoldDB" id="A0A1G1WAT9"/>
<dbReference type="InterPro" id="IPR002716">
    <property type="entry name" value="PIN_dom"/>
</dbReference>
<organism evidence="2 3">
    <name type="scientific">Candidatus Woykebacteria bacterium RBG_13_40_7b</name>
    <dbReference type="NCBI Taxonomy" id="1802594"/>
    <lineage>
        <taxon>Bacteria</taxon>
        <taxon>Candidatus Woykeibacteriota</taxon>
    </lineage>
</organism>
<feature type="domain" description="PIN" evidence="1">
    <location>
        <begin position="10"/>
        <end position="134"/>
    </location>
</feature>
<dbReference type="Proteomes" id="UP000177103">
    <property type="component" value="Unassembled WGS sequence"/>
</dbReference>
<proteinExistence type="predicted"/>
<evidence type="ECO:0000259" key="1">
    <source>
        <dbReference type="Pfam" id="PF01850"/>
    </source>
</evidence>
<dbReference type="Gene3D" id="3.40.50.1010">
    <property type="entry name" value="5'-nuclease"/>
    <property type="match status" value="1"/>
</dbReference>
<dbReference type="Pfam" id="PF01850">
    <property type="entry name" value="PIN"/>
    <property type="match status" value="1"/>
</dbReference>
<dbReference type="GO" id="GO:0004521">
    <property type="term" value="F:RNA endonuclease activity"/>
    <property type="evidence" value="ECO:0007669"/>
    <property type="project" value="InterPro"/>
</dbReference>
<name>A0A1G1WAT9_9BACT</name>
<dbReference type="InterPro" id="IPR029060">
    <property type="entry name" value="PIN-like_dom_sf"/>
</dbReference>
<reference evidence="2 3" key="1">
    <citation type="journal article" date="2016" name="Nat. Commun.">
        <title>Thousands of microbial genomes shed light on interconnected biogeochemical processes in an aquifer system.</title>
        <authorList>
            <person name="Anantharaman K."/>
            <person name="Brown C.T."/>
            <person name="Hug L.A."/>
            <person name="Sharon I."/>
            <person name="Castelle C.J."/>
            <person name="Probst A.J."/>
            <person name="Thomas B.C."/>
            <person name="Singh A."/>
            <person name="Wilkins M.J."/>
            <person name="Karaoz U."/>
            <person name="Brodie E.L."/>
            <person name="Williams K.H."/>
            <person name="Hubbard S.S."/>
            <person name="Banfield J.F."/>
        </authorList>
    </citation>
    <scope>NUCLEOTIDE SEQUENCE [LARGE SCALE GENOMIC DNA]</scope>
</reference>
<dbReference type="PANTHER" id="PTHR42188:SF1">
    <property type="entry name" value="23S RRNA-SPECIFIC ENDONUCLEASE VAPC20"/>
    <property type="match status" value="1"/>
</dbReference>
<dbReference type="InterPro" id="IPR039018">
    <property type="entry name" value="VapC20-like"/>
</dbReference>
<dbReference type="GO" id="GO:0016075">
    <property type="term" value="P:rRNA catabolic process"/>
    <property type="evidence" value="ECO:0007669"/>
    <property type="project" value="TreeGrafter"/>
</dbReference>
<sequence>MAIFTERKSVLVDTDAFVALRDTKDSNHKVANKAANYLESVQARLFTSSFSFGEAITVISQKLGLGTALAFIEKFPETEVVRIEVGDYLIEKGIRVFGRQTSKNVSFTDCVNMAIMEEEGIEEIFSFDKVYKKNGFRRIGLDNYK</sequence>
<gene>
    <name evidence="2" type="ORF">A2Y57_02085</name>
</gene>
<evidence type="ECO:0000313" key="3">
    <source>
        <dbReference type="Proteomes" id="UP000177103"/>
    </source>
</evidence>